<dbReference type="EMBL" id="DS268421">
    <property type="protein sequence ID" value="EFO88874.1"/>
    <property type="molecule type" value="Genomic_DNA"/>
</dbReference>
<keyword evidence="4" id="KW-1185">Reference proteome</keyword>
<evidence type="ECO:0000313" key="4">
    <source>
        <dbReference type="Proteomes" id="UP000008281"/>
    </source>
</evidence>
<dbReference type="eggNOG" id="KOG1292">
    <property type="taxonomic scope" value="Eukaryota"/>
</dbReference>
<evidence type="ECO:0000313" key="3">
    <source>
        <dbReference type="EMBL" id="EFO88874.1"/>
    </source>
</evidence>
<evidence type="ECO:0000256" key="1">
    <source>
        <dbReference type="SAM" id="MobiDB-lite"/>
    </source>
</evidence>
<gene>
    <name evidence="3" type="ORF">CRE_06291</name>
</gene>
<name>E3M0Z1_CAERE</name>
<feature type="chain" id="PRO_5003175862" evidence="2">
    <location>
        <begin position="19"/>
        <end position="123"/>
    </location>
</feature>
<protein>
    <submittedName>
        <fullName evidence="3">Uncharacterized protein</fullName>
    </submittedName>
</protein>
<feature type="signal peptide" evidence="2">
    <location>
        <begin position="1"/>
        <end position="18"/>
    </location>
</feature>
<dbReference type="HOGENOM" id="CLU_2017315_0_0_1"/>
<keyword evidence="2" id="KW-0732">Signal</keyword>
<organism evidence="4">
    <name type="scientific">Caenorhabditis remanei</name>
    <name type="common">Caenorhabditis vulgaris</name>
    <dbReference type="NCBI Taxonomy" id="31234"/>
    <lineage>
        <taxon>Eukaryota</taxon>
        <taxon>Metazoa</taxon>
        <taxon>Ecdysozoa</taxon>
        <taxon>Nematoda</taxon>
        <taxon>Chromadorea</taxon>
        <taxon>Rhabditida</taxon>
        <taxon>Rhabditina</taxon>
        <taxon>Rhabditomorpha</taxon>
        <taxon>Rhabditoidea</taxon>
        <taxon>Rhabditidae</taxon>
        <taxon>Peloderinae</taxon>
        <taxon>Caenorhabditis</taxon>
    </lineage>
</organism>
<proteinExistence type="predicted"/>
<sequence length="123" mass="13877">MLLLAVSLFIFSFNSIFAMTSHTHTQVSVILTRKVFGDTAYKLSINLVIVLSLRKYLGLNKDYQKLIDQEKERHREEIEAPPAEADGPPMGVEEVIDPEFDVPDIDVPPCPAPPPNNESFFDF</sequence>
<feature type="region of interest" description="Disordered" evidence="1">
    <location>
        <begin position="104"/>
        <end position="123"/>
    </location>
</feature>
<dbReference type="InParanoid" id="E3M0Z1"/>
<evidence type="ECO:0000256" key="2">
    <source>
        <dbReference type="SAM" id="SignalP"/>
    </source>
</evidence>
<reference evidence="3" key="1">
    <citation type="submission" date="2007-07" db="EMBL/GenBank/DDBJ databases">
        <title>PCAP assembly of the Caenorhabditis remanei genome.</title>
        <authorList>
            <consortium name="The Caenorhabditis remanei Sequencing Consortium"/>
            <person name="Wilson R.K."/>
        </authorList>
    </citation>
    <scope>NUCLEOTIDE SEQUENCE [LARGE SCALE GENOMIC DNA]</scope>
    <source>
        <strain evidence="3">PB4641</strain>
    </source>
</reference>
<feature type="region of interest" description="Disordered" evidence="1">
    <location>
        <begin position="71"/>
        <end position="94"/>
    </location>
</feature>
<dbReference type="AlphaFoldDB" id="E3M0Z1"/>
<accession>E3M0Z1</accession>
<dbReference type="Proteomes" id="UP000008281">
    <property type="component" value="Unassembled WGS sequence"/>
</dbReference>
<feature type="compositionally biased region" description="Pro residues" evidence="1">
    <location>
        <begin position="106"/>
        <end position="116"/>
    </location>
</feature>